<accession>I6E8B6</accession>
<organism evidence="1 2">
    <name type="scientific">Shigella boydii 4444-74</name>
    <dbReference type="NCBI Taxonomy" id="766140"/>
    <lineage>
        <taxon>Bacteria</taxon>
        <taxon>Pseudomonadati</taxon>
        <taxon>Pseudomonadota</taxon>
        <taxon>Gammaproteobacteria</taxon>
        <taxon>Enterobacterales</taxon>
        <taxon>Enterobacteriaceae</taxon>
        <taxon>Shigella</taxon>
    </lineage>
</organism>
<dbReference type="AlphaFoldDB" id="I6E8B6"/>
<comment type="caution">
    <text evidence="1">The sequence shown here is derived from an EMBL/GenBank/DDBJ whole genome shotgun (WGS) entry which is preliminary data.</text>
</comment>
<dbReference type="Proteomes" id="UP000004199">
    <property type="component" value="Unassembled WGS sequence"/>
</dbReference>
<protein>
    <submittedName>
        <fullName evidence="1">Uncharacterized protein</fullName>
    </submittedName>
</protein>
<proteinExistence type="predicted"/>
<gene>
    <name evidence="1" type="ORF">SB444474_1701</name>
</gene>
<evidence type="ECO:0000313" key="2">
    <source>
        <dbReference type="Proteomes" id="UP000004199"/>
    </source>
</evidence>
<evidence type="ECO:0000313" key="1">
    <source>
        <dbReference type="EMBL" id="EIQ40258.1"/>
    </source>
</evidence>
<sequence>MRKNVKKKPIVGDGQRLHTAIRCFTQGISMLINQYVDL</sequence>
<name>I6E8B6_SHIBO</name>
<dbReference type="EMBL" id="AKNB01000218">
    <property type="protein sequence ID" value="EIQ40258.1"/>
    <property type="molecule type" value="Genomic_DNA"/>
</dbReference>
<reference evidence="1 2" key="1">
    <citation type="submission" date="2012-03" db="EMBL/GenBank/DDBJ databases">
        <authorList>
            <person name="Rasko D."/>
            <person name="Redman J."/>
            <person name="Daugherty S.C."/>
            <person name="Tallon L."/>
            <person name="Sadzewicz L."/>
            <person name="Jones K."/>
            <person name="Santana-Cruz I."/>
            <person name="Liu X."/>
        </authorList>
    </citation>
    <scope>NUCLEOTIDE SEQUENCE [LARGE SCALE GENOMIC DNA]</scope>
    <source>
        <strain evidence="1 2">4444-74</strain>
    </source>
</reference>